<protein>
    <submittedName>
        <fullName evidence="2">(pine wood nematode) hypothetical protein</fullName>
    </submittedName>
</protein>
<proteinExistence type="predicted"/>
<name>A0A7I8XH00_BURXY</name>
<sequence length="74" mass="8366">MMYCGNNDTNGPRFFLVFGGTPPRPGMLPLQPPADRTSRSQKANNHLGPEFPFFRPPIFKRPLMNNFPIDCNSV</sequence>
<accession>A0A7I8XH00</accession>
<dbReference type="Proteomes" id="UP000659654">
    <property type="component" value="Unassembled WGS sequence"/>
</dbReference>
<comment type="caution">
    <text evidence="2">The sequence shown here is derived from an EMBL/GenBank/DDBJ whole genome shotgun (WGS) entry which is preliminary data.</text>
</comment>
<organism evidence="2 3">
    <name type="scientific">Bursaphelenchus xylophilus</name>
    <name type="common">Pinewood nematode worm</name>
    <name type="synonym">Aphelenchoides xylophilus</name>
    <dbReference type="NCBI Taxonomy" id="6326"/>
    <lineage>
        <taxon>Eukaryota</taxon>
        <taxon>Metazoa</taxon>
        <taxon>Ecdysozoa</taxon>
        <taxon>Nematoda</taxon>
        <taxon>Chromadorea</taxon>
        <taxon>Rhabditida</taxon>
        <taxon>Tylenchina</taxon>
        <taxon>Tylenchomorpha</taxon>
        <taxon>Aphelenchoidea</taxon>
        <taxon>Aphelenchoididae</taxon>
        <taxon>Bursaphelenchus</taxon>
    </lineage>
</organism>
<keyword evidence="3" id="KW-1185">Reference proteome</keyword>
<evidence type="ECO:0000256" key="1">
    <source>
        <dbReference type="SAM" id="MobiDB-lite"/>
    </source>
</evidence>
<dbReference type="EMBL" id="CAJFDI010000001">
    <property type="protein sequence ID" value="CAD5207982.1"/>
    <property type="molecule type" value="Genomic_DNA"/>
</dbReference>
<dbReference type="Proteomes" id="UP000582659">
    <property type="component" value="Unassembled WGS sequence"/>
</dbReference>
<evidence type="ECO:0000313" key="3">
    <source>
        <dbReference type="Proteomes" id="UP000659654"/>
    </source>
</evidence>
<dbReference type="AlphaFoldDB" id="A0A7I8XH00"/>
<gene>
    <name evidence="2" type="ORF">BXYJ_LOCUS218</name>
</gene>
<evidence type="ECO:0000313" key="2">
    <source>
        <dbReference type="EMBL" id="CAD5207982.1"/>
    </source>
</evidence>
<dbReference type="EMBL" id="CAJFCV020000001">
    <property type="protein sequence ID" value="CAG9079784.1"/>
    <property type="molecule type" value="Genomic_DNA"/>
</dbReference>
<feature type="region of interest" description="Disordered" evidence="1">
    <location>
        <begin position="25"/>
        <end position="49"/>
    </location>
</feature>
<reference evidence="2" key="1">
    <citation type="submission" date="2020-09" db="EMBL/GenBank/DDBJ databases">
        <authorList>
            <person name="Kikuchi T."/>
        </authorList>
    </citation>
    <scope>NUCLEOTIDE SEQUENCE</scope>
    <source>
        <strain evidence="2">Ka4C1</strain>
    </source>
</reference>